<dbReference type="Proteomes" id="UP000219335">
    <property type="component" value="Unassembled WGS sequence"/>
</dbReference>
<feature type="domain" description="CN hydrolase" evidence="1">
    <location>
        <begin position="3"/>
        <end position="258"/>
    </location>
</feature>
<dbReference type="PANTHER" id="PTHR23088:SF50">
    <property type="entry name" value="HYDROLASE YHCX"/>
    <property type="match status" value="1"/>
</dbReference>
<dbReference type="PANTHER" id="PTHR23088">
    <property type="entry name" value="NITRILASE-RELATED"/>
    <property type="match status" value="1"/>
</dbReference>
<dbReference type="GO" id="GO:0016787">
    <property type="term" value="F:hydrolase activity"/>
    <property type="evidence" value="ECO:0007669"/>
    <property type="project" value="UniProtKB-KW"/>
</dbReference>
<organism evidence="2 3">
    <name type="scientific">Nitrosomonas ureae</name>
    <dbReference type="NCBI Taxonomy" id="44577"/>
    <lineage>
        <taxon>Bacteria</taxon>
        <taxon>Pseudomonadati</taxon>
        <taxon>Pseudomonadota</taxon>
        <taxon>Betaproteobacteria</taxon>
        <taxon>Nitrosomonadales</taxon>
        <taxon>Nitrosomonadaceae</taxon>
        <taxon>Nitrosomonas</taxon>
    </lineage>
</organism>
<dbReference type="EMBL" id="OCMU01000001">
    <property type="protein sequence ID" value="SOD19154.1"/>
    <property type="molecule type" value="Genomic_DNA"/>
</dbReference>
<dbReference type="AlphaFoldDB" id="A0A286AB90"/>
<keyword evidence="2" id="KW-0378">Hydrolase</keyword>
<accession>A0A286AB90</accession>
<dbReference type="Gene3D" id="3.60.110.10">
    <property type="entry name" value="Carbon-nitrogen hydrolase"/>
    <property type="match status" value="1"/>
</dbReference>
<gene>
    <name evidence="2" type="ORF">SAMN06297164_2122</name>
</gene>
<dbReference type="SUPFAM" id="SSF56317">
    <property type="entry name" value="Carbon-nitrogen hydrolase"/>
    <property type="match status" value="1"/>
</dbReference>
<dbReference type="InterPro" id="IPR036526">
    <property type="entry name" value="C-N_Hydrolase_sf"/>
</dbReference>
<dbReference type="InterPro" id="IPR003010">
    <property type="entry name" value="C-N_Hydrolase"/>
</dbReference>
<sequence length="297" mass="33715">MKIRIAAVQYLLRSISDWNGFENQVRFTLKAAAEYKPNFVMLPEIVTSQLLSFLDTENNIKAAVRRLHDYTPRYIDLMAELAKKYNFYLIAGTHPNLRDGLLYNTAFMFSPSGVMFTQDKIHRTRWEKDKWDTTAGNKLHLFQTDYGAISILICYDIEFPELSRQVCEAGADILFVPSSTDDRQGFLRVRYCAHARAIENQVYVAIASTVGNLPVEGLGLNYGQASIMTPSDFPFSRDGIAAEGEINLEQVVIADVDHETLAQNRINGTTIPLYDKRREVYQNPVEIVTALCDPRKS</sequence>
<reference evidence="2 3" key="1">
    <citation type="submission" date="2017-09" db="EMBL/GenBank/DDBJ databases">
        <authorList>
            <person name="Ehlers B."/>
            <person name="Leendertz F.H."/>
        </authorList>
    </citation>
    <scope>NUCLEOTIDE SEQUENCE [LARGE SCALE GENOMIC DNA]</scope>
    <source>
        <strain evidence="2 3">Nm42</strain>
    </source>
</reference>
<name>A0A286AB90_9PROT</name>
<dbReference type="RefSeq" id="WP_097105494.1">
    <property type="nucleotide sequence ID" value="NZ_OCMU01000001.1"/>
</dbReference>
<evidence type="ECO:0000259" key="1">
    <source>
        <dbReference type="PROSITE" id="PS50263"/>
    </source>
</evidence>
<dbReference type="Pfam" id="PF00795">
    <property type="entry name" value="CN_hydrolase"/>
    <property type="match status" value="1"/>
</dbReference>
<dbReference type="PROSITE" id="PS50263">
    <property type="entry name" value="CN_HYDROLASE"/>
    <property type="match status" value="1"/>
</dbReference>
<dbReference type="CDD" id="cd07574">
    <property type="entry name" value="nitrilase_Rim1_like"/>
    <property type="match status" value="1"/>
</dbReference>
<protein>
    <submittedName>
        <fullName evidence="2">Predicted amidohydrolase</fullName>
    </submittedName>
</protein>
<evidence type="ECO:0000313" key="2">
    <source>
        <dbReference type="EMBL" id="SOD19154.1"/>
    </source>
</evidence>
<evidence type="ECO:0000313" key="3">
    <source>
        <dbReference type="Proteomes" id="UP000219335"/>
    </source>
</evidence>
<proteinExistence type="predicted"/>